<feature type="binding site" evidence="3">
    <location>
        <begin position="83"/>
        <end position="86"/>
    </location>
    <ligand>
        <name>FAD</name>
        <dbReference type="ChEBI" id="CHEBI:57692"/>
    </ligand>
</feature>
<dbReference type="Gene3D" id="3.50.50.60">
    <property type="entry name" value="FAD/NAD(P)-binding domain"/>
    <property type="match status" value="1"/>
</dbReference>
<dbReference type="SUPFAM" id="SSF54373">
    <property type="entry name" value="FAD-linked reductases, C-terminal domain"/>
    <property type="match status" value="1"/>
</dbReference>
<evidence type="ECO:0000256" key="3">
    <source>
        <dbReference type="PIRSR" id="PIRSR601613-1"/>
    </source>
</evidence>
<dbReference type="OrthoDB" id="25353at2"/>
<sequence>MATYIPVRLTRSQMISIIRKGLKKTHSPKKIIIVGAGMAGLVAASLLKEAGHNVKILEATERVGGRVYTVRSPFTEGQYLDLGPMRIPSIHDLTLEYIRKFRLPVNPFINVTPNDIIYVNGIKTRLNAYERNADILGYPVAPLEKGKTAEQLVLPLLKPVIDLINQNPSENWAWVVQEFDKYSMDTFLRYPPYGQGLSPDAMEMVKVLLTLEGLPELSFLEILREFMILFNREVTFYEITGGNDLLPKAFLPQLREDILFGQEMKKIVQHDNRVTIYSINPKTLKSLEISGDLAIVTIPFTVLQHVEVEPRSSFSHYKWQAIRELHYVSSTKIGIEFRSKFWEKENLFGGKTITDLAIRSTYYPSHGIGKKGPGVILASYTWEDDAMPWDCLSEEQRIRQALSNLSAIHGKQITNEFITGISHSWAQDPYAGGAFALFKPYQETDIGPYIATPEGRVHFAGEHASTAHSWIQGAIESGIRAAYEINHLPG</sequence>
<protein>
    <submittedName>
        <fullName evidence="5">Monoamine oxidase</fullName>
    </submittedName>
</protein>
<dbReference type="GO" id="GO:0009063">
    <property type="term" value="P:amino acid catabolic process"/>
    <property type="evidence" value="ECO:0007669"/>
    <property type="project" value="TreeGrafter"/>
</dbReference>
<accession>A0A1H8FEW0</accession>
<organism evidence="5 6">
    <name type="scientific">Lihuaxuella thermophila</name>
    <dbReference type="NCBI Taxonomy" id="1173111"/>
    <lineage>
        <taxon>Bacteria</taxon>
        <taxon>Bacillati</taxon>
        <taxon>Bacillota</taxon>
        <taxon>Bacilli</taxon>
        <taxon>Bacillales</taxon>
        <taxon>Thermoactinomycetaceae</taxon>
        <taxon>Lihuaxuella</taxon>
    </lineage>
</organism>
<dbReference type="STRING" id="1173111.SAMN05444955_108165"/>
<feature type="binding site" evidence="3">
    <location>
        <position position="86"/>
    </location>
    <ligand>
        <name>substrate</name>
    </ligand>
</feature>
<dbReference type="InterPro" id="IPR036188">
    <property type="entry name" value="FAD/NAD-bd_sf"/>
</dbReference>
<keyword evidence="2" id="KW-0560">Oxidoreductase</keyword>
<dbReference type="Gene3D" id="1.10.405.10">
    <property type="entry name" value="Guanine Nucleotide Dissociation Inhibitor, domain 1"/>
    <property type="match status" value="1"/>
</dbReference>
<dbReference type="SUPFAM" id="SSF51905">
    <property type="entry name" value="FAD/NAD(P)-binding domain"/>
    <property type="match status" value="1"/>
</dbReference>
<dbReference type="EMBL" id="FOCQ01000008">
    <property type="protein sequence ID" value="SEN30269.1"/>
    <property type="molecule type" value="Genomic_DNA"/>
</dbReference>
<evidence type="ECO:0000256" key="2">
    <source>
        <dbReference type="ARBA" id="ARBA00023002"/>
    </source>
</evidence>
<feature type="binding site" evidence="3">
    <location>
        <begin position="58"/>
        <end position="59"/>
    </location>
    <ligand>
        <name>FAD</name>
        <dbReference type="ChEBI" id="CHEBI:57692"/>
    </ligand>
</feature>
<dbReference type="Proteomes" id="UP000199695">
    <property type="component" value="Unassembled WGS sequence"/>
</dbReference>
<dbReference type="Pfam" id="PF01593">
    <property type="entry name" value="Amino_oxidase"/>
    <property type="match status" value="1"/>
</dbReference>
<dbReference type="Gene3D" id="3.90.660.10">
    <property type="match status" value="1"/>
</dbReference>
<evidence type="ECO:0000313" key="5">
    <source>
        <dbReference type="EMBL" id="SEN30269.1"/>
    </source>
</evidence>
<dbReference type="InterPro" id="IPR002937">
    <property type="entry name" value="Amino_oxidase"/>
</dbReference>
<gene>
    <name evidence="5" type="ORF">SAMN05444955_108165</name>
</gene>
<evidence type="ECO:0000313" key="6">
    <source>
        <dbReference type="Proteomes" id="UP000199695"/>
    </source>
</evidence>
<keyword evidence="6" id="KW-1185">Reference proteome</keyword>
<dbReference type="PRINTS" id="PR00757">
    <property type="entry name" value="AMINEOXDASEF"/>
</dbReference>
<dbReference type="InterPro" id="IPR001613">
    <property type="entry name" value="Flavin_amine_oxidase"/>
</dbReference>
<dbReference type="AlphaFoldDB" id="A0A1H8FEW0"/>
<comment type="cofactor">
    <cofactor evidence="1">
        <name>FAD</name>
        <dbReference type="ChEBI" id="CHEBI:57692"/>
    </cofactor>
</comment>
<reference evidence="5 6" key="1">
    <citation type="submission" date="2016-10" db="EMBL/GenBank/DDBJ databases">
        <authorList>
            <person name="de Groot N.N."/>
        </authorList>
    </citation>
    <scope>NUCLEOTIDE SEQUENCE [LARGE SCALE GENOMIC DNA]</scope>
    <source>
        <strain evidence="5 6">DSM 46701</strain>
    </source>
</reference>
<feature type="domain" description="Amine oxidase" evidence="4">
    <location>
        <begin position="38"/>
        <end position="485"/>
    </location>
</feature>
<evidence type="ECO:0000259" key="4">
    <source>
        <dbReference type="Pfam" id="PF01593"/>
    </source>
</evidence>
<dbReference type="PANTHER" id="PTHR10742">
    <property type="entry name" value="FLAVIN MONOAMINE OXIDASE"/>
    <property type="match status" value="1"/>
</dbReference>
<evidence type="ECO:0000256" key="1">
    <source>
        <dbReference type="ARBA" id="ARBA00001974"/>
    </source>
</evidence>
<dbReference type="PANTHER" id="PTHR10742:SF342">
    <property type="entry name" value="AMINE OXIDASE"/>
    <property type="match status" value="1"/>
</dbReference>
<dbReference type="InterPro" id="IPR050281">
    <property type="entry name" value="Flavin_monoamine_oxidase"/>
</dbReference>
<dbReference type="GO" id="GO:0001716">
    <property type="term" value="F:L-amino-acid oxidase activity"/>
    <property type="evidence" value="ECO:0007669"/>
    <property type="project" value="TreeGrafter"/>
</dbReference>
<name>A0A1H8FEW0_9BACL</name>
<feature type="binding site" evidence="3">
    <location>
        <position position="462"/>
    </location>
    <ligand>
        <name>FAD</name>
        <dbReference type="ChEBI" id="CHEBI:57692"/>
    </ligand>
</feature>
<proteinExistence type="predicted"/>
<dbReference type="RefSeq" id="WP_089968740.1">
    <property type="nucleotide sequence ID" value="NZ_FOCQ01000008.1"/>
</dbReference>